<dbReference type="RefSeq" id="WP_157927433.1">
    <property type="nucleotide sequence ID" value="NZ_LT841358.1"/>
</dbReference>
<accession>A0A2H1FFB7</accession>
<organism evidence="2 3">
    <name type="scientific">Candidatus Nitrosotalea okcheonensis</name>
    <dbReference type="NCBI Taxonomy" id="1903276"/>
    <lineage>
        <taxon>Archaea</taxon>
        <taxon>Nitrososphaerota</taxon>
        <taxon>Nitrososphaeria</taxon>
        <taxon>Nitrosotaleales</taxon>
        <taxon>Nitrosotaleaceae</taxon>
        <taxon>Nitrosotalea</taxon>
    </lineage>
</organism>
<evidence type="ECO:0000313" key="2">
    <source>
        <dbReference type="EMBL" id="SMH71469.1"/>
    </source>
</evidence>
<proteinExistence type="predicted"/>
<protein>
    <recommendedName>
        <fullName evidence="1">ArnR1-like winged helix-turn-helix domain-containing protein</fullName>
    </recommendedName>
</protein>
<gene>
    <name evidence="2" type="ORF">NCS_11276</name>
</gene>
<evidence type="ECO:0000259" key="1">
    <source>
        <dbReference type="Pfam" id="PF14947"/>
    </source>
</evidence>
<dbReference type="Gene3D" id="1.10.10.10">
    <property type="entry name" value="Winged helix-like DNA-binding domain superfamily/Winged helix DNA-binding domain"/>
    <property type="match status" value="1"/>
</dbReference>
<dbReference type="InterPro" id="IPR036390">
    <property type="entry name" value="WH_DNA-bd_sf"/>
</dbReference>
<dbReference type="Pfam" id="PF14947">
    <property type="entry name" value="HTH_45"/>
    <property type="match status" value="1"/>
</dbReference>
<feature type="domain" description="ArnR1-like winged helix-turn-helix" evidence="1">
    <location>
        <begin position="23"/>
        <end position="104"/>
    </location>
</feature>
<sequence length="111" mass="12908">MPSSNTQENDESVSTPFLKHQYRTSFGITWDILRACMEAGIDGISVFKISQKANLSHSVVVDNCRRLTNVGIIKTNRIKKKYIFTITEKGIKFFYELEKFHDTIKEINIRY</sequence>
<dbReference type="OrthoDB" id="375848at2157"/>
<dbReference type="Proteomes" id="UP000230607">
    <property type="component" value="Chromosome 1"/>
</dbReference>
<dbReference type="SUPFAM" id="SSF46785">
    <property type="entry name" value="Winged helix' DNA-binding domain"/>
    <property type="match status" value="1"/>
</dbReference>
<evidence type="ECO:0000313" key="3">
    <source>
        <dbReference type="Proteomes" id="UP000230607"/>
    </source>
</evidence>
<keyword evidence="3" id="KW-1185">Reference proteome</keyword>
<dbReference type="InterPro" id="IPR038723">
    <property type="entry name" value="ArnR1-like_HTH"/>
</dbReference>
<dbReference type="EMBL" id="LT841358">
    <property type="protein sequence ID" value="SMH71469.1"/>
    <property type="molecule type" value="Genomic_DNA"/>
</dbReference>
<dbReference type="InterPro" id="IPR036388">
    <property type="entry name" value="WH-like_DNA-bd_sf"/>
</dbReference>
<dbReference type="AlphaFoldDB" id="A0A2H1FFB7"/>
<reference evidence="3" key="1">
    <citation type="submission" date="2017-03" db="EMBL/GenBank/DDBJ databases">
        <authorList>
            <person name="Herbold C."/>
        </authorList>
    </citation>
    <scope>NUCLEOTIDE SEQUENCE [LARGE SCALE GENOMIC DNA]</scope>
</reference>
<name>A0A2H1FFB7_9ARCH</name>